<evidence type="ECO:0000256" key="2">
    <source>
        <dbReference type="SAM" id="MobiDB-lite"/>
    </source>
</evidence>
<gene>
    <name evidence="3" type="ORF">TTHERM_00421190</name>
</gene>
<feature type="compositionally biased region" description="Polar residues" evidence="2">
    <location>
        <begin position="325"/>
        <end position="352"/>
    </location>
</feature>
<proteinExistence type="predicted"/>
<evidence type="ECO:0000313" key="4">
    <source>
        <dbReference type="Proteomes" id="UP000009168"/>
    </source>
</evidence>
<organism evidence="3 4">
    <name type="scientific">Tetrahymena thermophila (strain SB210)</name>
    <dbReference type="NCBI Taxonomy" id="312017"/>
    <lineage>
        <taxon>Eukaryota</taxon>
        <taxon>Sar</taxon>
        <taxon>Alveolata</taxon>
        <taxon>Ciliophora</taxon>
        <taxon>Intramacronucleata</taxon>
        <taxon>Oligohymenophorea</taxon>
        <taxon>Hymenostomatida</taxon>
        <taxon>Tetrahymenina</taxon>
        <taxon>Tetrahymenidae</taxon>
        <taxon>Tetrahymena</taxon>
    </lineage>
</organism>
<feature type="coiled-coil region" evidence="1">
    <location>
        <begin position="682"/>
        <end position="712"/>
    </location>
</feature>
<evidence type="ECO:0000256" key="1">
    <source>
        <dbReference type="SAM" id="Coils"/>
    </source>
</evidence>
<name>I7MD91_TETTS</name>
<dbReference type="STRING" id="312017.I7MD91"/>
<feature type="compositionally biased region" description="Basic and acidic residues" evidence="2">
    <location>
        <begin position="357"/>
        <end position="368"/>
    </location>
</feature>
<reference evidence="4" key="1">
    <citation type="journal article" date="2006" name="PLoS Biol.">
        <title>Macronuclear genome sequence of the ciliate Tetrahymena thermophila, a model eukaryote.</title>
        <authorList>
            <person name="Eisen J.A."/>
            <person name="Coyne R.S."/>
            <person name="Wu M."/>
            <person name="Wu D."/>
            <person name="Thiagarajan M."/>
            <person name="Wortman J.R."/>
            <person name="Badger J.H."/>
            <person name="Ren Q."/>
            <person name="Amedeo P."/>
            <person name="Jones K.M."/>
            <person name="Tallon L.J."/>
            <person name="Delcher A.L."/>
            <person name="Salzberg S.L."/>
            <person name="Silva J.C."/>
            <person name="Haas B.J."/>
            <person name="Majoros W.H."/>
            <person name="Farzad M."/>
            <person name="Carlton J.M."/>
            <person name="Smith R.K. Jr."/>
            <person name="Garg J."/>
            <person name="Pearlman R.E."/>
            <person name="Karrer K.M."/>
            <person name="Sun L."/>
            <person name="Manning G."/>
            <person name="Elde N.C."/>
            <person name="Turkewitz A.P."/>
            <person name="Asai D.J."/>
            <person name="Wilkes D.E."/>
            <person name="Wang Y."/>
            <person name="Cai H."/>
            <person name="Collins K."/>
            <person name="Stewart B.A."/>
            <person name="Lee S.R."/>
            <person name="Wilamowska K."/>
            <person name="Weinberg Z."/>
            <person name="Ruzzo W.L."/>
            <person name="Wloga D."/>
            <person name="Gaertig J."/>
            <person name="Frankel J."/>
            <person name="Tsao C.-C."/>
            <person name="Gorovsky M.A."/>
            <person name="Keeling P.J."/>
            <person name="Waller R.F."/>
            <person name="Patron N.J."/>
            <person name="Cherry J.M."/>
            <person name="Stover N.A."/>
            <person name="Krieger C.J."/>
            <person name="del Toro C."/>
            <person name="Ryder H.F."/>
            <person name="Williamson S.C."/>
            <person name="Barbeau R.A."/>
            <person name="Hamilton E.P."/>
            <person name="Orias E."/>
        </authorList>
    </citation>
    <scope>NUCLEOTIDE SEQUENCE [LARGE SCALE GENOMIC DNA]</scope>
    <source>
        <strain evidence="4">SB210</strain>
    </source>
</reference>
<dbReference type="eggNOG" id="ENOG502R2TA">
    <property type="taxonomic scope" value="Eukaryota"/>
</dbReference>
<feature type="region of interest" description="Disordered" evidence="2">
    <location>
        <begin position="1742"/>
        <end position="1807"/>
    </location>
</feature>
<dbReference type="RefSeq" id="XP_001033373.2">
    <property type="nucleotide sequence ID" value="XM_001033373.2"/>
</dbReference>
<evidence type="ECO:0000313" key="3">
    <source>
        <dbReference type="EMBL" id="EAR85710.2"/>
    </source>
</evidence>
<dbReference type="GeneID" id="7846272"/>
<dbReference type="KEGG" id="tet:TTHERM_00421190"/>
<keyword evidence="1" id="KW-0175">Coiled coil</keyword>
<sequence>MNKFQSPQSLPKKTVQFESSSQQQRSTMQKLQETANSDLNHLTASFGMTELQQGGFKNLLKNNNNNILMQEKNQDLPRIYNNVYSPEMIIKDDINQRDESYDNIIDNYQYKQQQANQELIQNPNELYSKSQEYNEDTLHQQQILQQQNQYILEQQQYQQQQNANSSRNKNYKGSHRQNPMKDSKIQTYLQQMMNNTNYLKNTENSINNFTSQPSAMSAYEGSQMLQNFQSEDNEMQRNNPPPQPESLGMVQLTYGEIAHLKQKQRQLSEEKIKASKQKKLLDEIAHFYRQLAVKKKEDQNNRSIVTSPSPIRKSSSTSRLRKKSPQNNIIQNKQVLQQSDNRILQNSQSVISTYKAGENKTPRQDKQSTVKQNMRYQDENHSKSVQQFQISKADTLNENQENQTDLPNQLIQAGEIQEHQQQDINTMMVKGNIQTKSQNQLKKSQELQYEKITQLQKNALKKPTQANNRFLNQNGSALSIDFESQQIISLSNIFILNPVQFQALENKIKKYDISLIKQNIIQKYRFLIEKVKFSNETQNYLSTLKDLFNEHKIMSFYDMNMLEKIQVVNKLSIKDIFSNIKETIDLTDSYETITQDIQQIQANQNNRKHLKTTIQQEKELQTLQVLKDMQMRMAQKIFFIYLFKVQSGYKKEIIKQLDSFEKVQNELRLTLTFNMIKYFAKIRSYKNQLQKITKQEIQLKKLKKIFDAIKQKSNKNIYYKPFIQAIRSNRRKVLKQNSLYALFEYCQSKKSEKKQLYLSQQIYNSHLITKSYLILKAFCNRKKNNTSIQTMTAKNISIQYILELKSVVLQAGSSFRVRQELQDYNLQDEHFEEKSHKMYQNRQQNILSGQNDDGEEYNNQEATIQNQFNILDNQFIDENQQFKQSENKSQIVKKQLNFQEYDDQFCEEDVSYDSKQFQKHFYCEEEFLSSARNLLDTKRQIALDKLDKLKHLTAQSVQNEDQSSFLQKNKEKVQEIIRENYEYSNEKPLNIQESDTKMNLVQIPPIKEEILRAENINYNKELKNFDQSLIDDQNILEEDCKSIVTLEQHIKQIIRVLKKLSKKKTIFQQKNPVQLLLNKDSFFYSSGDNLSKQQMNGKQSQKNIPHPLQEHQEMIKRIEENEKKKTISFLFYHWKIVFLERTLNAEITLLNSLKKCKSILQIFKKKYRENNEICTLKQQIREEKIKSEIFQSWSFMASETSQANQEKLQIFHKKLCFRRILYYSTYKKIQRVADGIHRKNLQKKILNQWDKISKSNQVVRKKHKNALVRRYFNNWVEYISKIMFLRKFWKKILYSPDEILFEKYGNKKNLLKHILKSWRGIVIDNENTMKQKLALKSAVNHRAVVQKTKAFFQWVNFLNIKKKLSKIFESKVIQKMFAKKILQPWKSAVAEQKSAISTFKRKANMNIKFKAFHCLKIKYLQNKMVENCFLKKFFYSWKVQQQHNQEILPRNFYSRKLVKKSFTSIIYHQLLQMKERAKTEKSTKFFLYHIKKFMQTCLLLWQKHTQKKKSKKLLKIKLQKYSEKNIKKRAFNSLKLRKIQSRLKIIQNKKALEFKAIQYQKKYDLKRLITDPHLNPKLQEVLQIIHYWRAYAIKQKSIKFIQARIQKFHNRKILIEYFTSWQNKYNQKLSLKNQAQFEEEEQQDIVFDRYSSKQNVYQNKIDSTTDNLHNNRKSKHSRQLSDQVFSKDTIQLKSYNQQTQRIQNDENQSLNKKDIENQSQFKEQQQYESTDELKQNNFISMDSQTKQHSSRSPRFLSNQSRNSKSPSSKSNSPNYNKSTLKTNQSQENVRKHRKSVRFELDPKQQGINIPKFDYFDQKYNENEAFYQKLLSERRYNTTQQ</sequence>
<dbReference type="InParanoid" id="I7MD91"/>
<feature type="region of interest" description="Disordered" evidence="2">
    <location>
        <begin position="296"/>
        <end position="381"/>
    </location>
</feature>
<keyword evidence="4" id="KW-1185">Reference proteome</keyword>
<feature type="region of interest" description="Disordered" evidence="2">
    <location>
        <begin position="155"/>
        <end position="182"/>
    </location>
</feature>
<accession>I7MD91</accession>
<dbReference type="Proteomes" id="UP000009168">
    <property type="component" value="Unassembled WGS sequence"/>
</dbReference>
<protein>
    <submittedName>
        <fullName evidence="3">Uncharacterized protein</fullName>
    </submittedName>
</protein>
<feature type="compositionally biased region" description="Polar residues" evidence="2">
    <location>
        <begin position="1742"/>
        <end position="1756"/>
    </location>
</feature>
<feature type="compositionally biased region" description="Low complexity" evidence="2">
    <location>
        <begin position="1757"/>
        <end position="1778"/>
    </location>
</feature>
<dbReference type="EMBL" id="GG662536">
    <property type="protein sequence ID" value="EAR85710.2"/>
    <property type="molecule type" value="Genomic_DNA"/>
</dbReference>
<feature type="region of interest" description="Disordered" evidence="2">
    <location>
        <begin position="1664"/>
        <end position="1683"/>
    </location>
</feature>
<feature type="region of interest" description="Disordered" evidence="2">
    <location>
        <begin position="1"/>
        <end position="33"/>
    </location>
</feature>
<feature type="compositionally biased region" description="Low complexity" evidence="2">
    <location>
        <begin position="306"/>
        <end position="318"/>
    </location>
</feature>